<dbReference type="Proteomes" id="UP000198704">
    <property type="component" value="Unassembled WGS sequence"/>
</dbReference>
<dbReference type="OrthoDB" id="9765084at2"/>
<keyword evidence="1" id="KW-0808">Transferase</keyword>
<sequence length="308" mass="34834">MQEHEERNNLPRYEHPRPFDPQARCYWYHSQQFPDGERVRGSWTIDDFTAYIGGFALGGKSVLDVGTASGYLAFNAEKAGATVTALDAATTHEFRHFPFAESLSFQDVKAYRAVWESENLAPIKNSWWYAWNKFGSSARCVYAPMIELYEWPAQMFDVVMAGAIVEHLSDPVFAIGAWARLAKDAVLIPFTDVLPTHELMMRPITPLDDSRINYVWWHLSRGLYDKIFDNLGFDVHYTLARAEHHDAEGGSEMATRPSIIALRRGSDSARTFDTAALIDPVRPALAPTTSAAAPNTRRRGLLRRLLPR</sequence>
<proteinExistence type="predicted"/>
<gene>
    <name evidence="1" type="ORF">SAMN05216360_10427</name>
</gene>
<dbReference type="Pfam" id="PF13489">
    <property type="entry name" value="Methyltransf_23"/>
    <property type="match status" value="1"/>
</dbReference>
<organism evidence="1 2">
    <name type="scientific">Methylobacterium phyllostachyos</name>
    <dbReference type="NCBI Taxonomy" id="582672"/>
    <lineage>
        <taxon>Bacteria</taxon>
        <taxon>Pseudomonadati</taxon>
        <taxon>Pseudomonadota</taxon>
        <taxon>Alphaproteobacteria</taxon>
        <taxon>Hyphomicrobiales</taxon>
        <taxon>Methylobacteriaceae</taxon>
        <taxon>Methylobacterium</taxon>
    </lineage>
</organism>
<dbReference type="GO" id="GO:0032259">
    <property type="term" value="P:methylation"/>
    <property type="evidence" value="ECO:0007669"/>
    <property type="project" value="UniProtKB-KW"/>
</dbReference>
<name>A0A1G9WKC6_9HYPH</name>
<dbReference type="RefSeq" id="WP_091714589.1">
    <property type="nucleotide sequence ID" value="NZ_FNHS01000004.1"/>
</dbReference>
<dbReference type="GO" id="GO:0008168">
    <property type="term" value="F:methyltransferase activity"/>
    <property type="evidence" value="ECO:0007669"/>
    <property type="project" value="UniProtKB-KW"/>
</dbReference>
<keyword evidence="1" id="KW-0489">Methyltransferase</keyword>
<dbReference type="Gene3D" id="3.40.50.150">
    <property type="entry name" value="Vaccinia Virus protein VP39"/>
    <property type="match status" value="1"/>
</dbReference>
<protein>
    <submittedName>
        <fullName evidence="1">O-methyltransferase</fullName>
    </submittedName>
</protein>
<dbReference type="AlphaFoldDB" id="A0A1G9WKC6"/>
<dbReference type="InterPro" id="IPR029063">
    <property type="entry name" value="SAM-dependent_MTases_sf"/>
</dbReference>
<evidence type="ECO:0000313" key="1">
    <source>
        <dbReference type="EMBL" id="SDM84998.1"/>
    </source>
</evidence>
<reference evidence="2" key="1">
    <citation type="submission" date="2016-10" db="EMBL/GenBank/DDBJ databases">
        <authorList>
            <person name="Varghese N."/>
            <person name="Submissions S."/>
        </authorList>
    </citation>
    <scope>NUCLEOTIDE SEQUENCE [LARGE SCALE GENOMIC DNA]</scope>
    <source>
        <strain evidence="2">BL47</strain>
    </source>
</reference>
<evidence type="ECO:0000313" key="2">
    <source>
        <dbReference type="Proteomes" id="UP000198704"/>
    </source>
</evidence>
<dbReference type="SUPFAM" id="SSF53335">
    <property type="entry name" value="S-adenosyl-L-methionine-dependent methyltransferases"/>
    <property type="match status" value="1"/>
</dbReference>
<keyword evidence="2" id="KW-1185">Reference proteome</keyword>
<accession>A0A1G9WKC6</accession>
<dbReference type="EMBL" id="FNHS01000004">
    <property type="protein sequence ID" value="SDM84998.1"/>
    <property type="molecule type" value="Genomic_DNA"/>
</dbReference>